<evidence type="ECO:0008006" key="3">
    <source>
        <dbReference type="Google" id="ProtNLM"/>
    </source>
</evidence>
<proteinExistence type="predicted"/>
<accession>A0A2H4J3M9</accession>
<evidence type="ECO:0000313" key="1">
    <source>
        <dbReference type="EMBL" id="ASN69775.1"/>
    </source>
</evidence>
<evidence type="ECO:0000313" key="2">
    <source>
        <dbReference type="EMBL" id="ASN70613.1"/>
    </source>
</evidence>
<protein>
    <recommendedName>
        <fullName evidence="3">DUF1514 domain-containing protein</fullName>
    </recommendedName>
</protein>
<name>A0A2H4J3M9_9CAUD</name>
<sequence length="49" mass="5868">MWTILSIILAIALLISLCVQSELRVKVSEYKYYNELLSRQIKYFEDNKK</sequence>
<organism evidence="1">
    <name type="scientific">uncultured Caudovirales phage</name>
    <dbReference type="NCBI Taxonomy" id="2100421"/>
    <lineage>
        <taxon>Viruses</taxon>
        <taxon>Duplodnaviria</taxon>
        <taxon>Heunggongvirae</taxon>
        <taxon>Uroviricota</taxon>
        <taxon>Caudoviricetes</taxon>
        <taxon>Peduoviridae</taxon>
        <taxon>Maltschvirus</taxon>
        <taxon>Maltschvirus maltsch</taxon>
    </lineage>
</organism>
<dbReference type="EMBL" id="MF417909">
    <property type="protein sequence ID" value="ASN70613.1"/>
    <property type="molecule type" value="Genomic_DNA"/>
</dbReference>
<reference evidence="1" key="1">
    <citation type="submission" date="2017-06" db="EMBL/GenBank/DDBJ databases">
        <title>Novel phages from South African skin metaviromes.</title>
        <authorList>
            <person name="van Zyl L.J."/>
            <person name="Abrahams Y."/>
            <person name="Stander E.A."/>
            <person name="Kirby B.M."/>
            <person name="Clavaud C."/>
            <person name="Farcet C."/>
            <person name="Breton L."/>
            <person name="Trindade M.I."/>
        </authorList>
    </citation>
    <scope>NUCLEOTIDE SEQUENCE</scope>
</reference>
<gene>
    <name evidence="1" type="ORF">10AX1_67</name>
    <name evidence="2" type="ORF">10F7_46</name>
</gene>
<dbReference type="EMBL" id="MF417895">
    <property type="protein sequence ID" value="ASN69775.1"/>
    <property type="molecule type" value="Genomic_DNA"/>
</dbReference>